<evidence type="ECO:0000256" key="4">
    <source>
        <dbReference type="ARBA" id="ARBA00022452"/>
    </source>
</evidence>
<proteinExistence type="inferred from homology"/>
<dbReference type="Proteomes" id="UP000228987">
    <property type="component" value="Unassembled WGS sequence"/>
</dbReference>
<dbReference type="InterPro" id="IPR037066">
    <property type="entry name" value="Plug_dom_sf"/>
</dbReference>
<evidence type="ECO:0000259" key="13">
    <source>
        <dbReference type="Pfam" id="PF00593"/>
    </source>
</evidence>
<accession>A0A2A5CE77</accession>
<comment type="similarity">
    <text evidence="2 10 11">Belongs to the TonB-dependent receptor family.</text>
</comment>
<dbReference type="Pfam" id="PF00593">
    <property type="entry name" value="TonB_dep_Rec_b-barrel"/>
    <property type="match status" value="1"/>
</dbReference>
<evidence type="ECO:0000256" key="10">
    <source>
        <dbReference type="PROSITE-ProRule" id="PRU01360"/>
    </source>
</evidence>
<evidence type="ECO:0000259" key="14">
    <source>
        <dbReference type="Pfam" id="PF07715"/>
    </source>
</evidence>
<dbReference type="GO" id="GO:0015344">
    <property type="term" value="F:siderophore uptake transmembrane transporter activity"/>
    <property type="evidence" value="ECO:0007669"/>
    <property type="project" value="TreeGrafter"/>
</dbReference>
<evidence type="ECO:0000313" key="16">
    <source>
        <dbReference type="Proteomes" id="UP000228987"/>
    </source>
</evidence>
<dbReference type="Gene3D" id="2.40.170.20">
    <property type="entry name" value="TonB-dependent receptor, beta-barrel domain"/>
    <property type="match status" value="1"/>
</dbReference>
<keyword evidence="6 11" id="KW-0798">TonB box</keyword>
<dbReference type="GO" id="GO:0009279">
    <property type="term" value="C:cell outer membrane"/>
    <property type="evidence" value="ECO:0007669"/>
    <property type="project" value="UniProtKB-SubCell"/>
</dbReference>
<comment type="subcellular location">
    <subcellularLocation>
        <location evidence="1 10">Cell outer membrane</location>
        <topology evidence="1 10">Multi-pass membrane protein</topology>
    </subcellularLocation>
</comment>
<dbReference type="InterPro" id="IPR036942">
    <property type="entry name" value="Beta-barrel_TonB_sf"/>
</dbReference>
<dbReference type="CDD" id="cd01347">
    <property type="entry name" value="ligand_gated_channel"/>
    <property type="match status" value="1"/>
</dbReference>
<reference evidence="16" key="1">
    <citation type="submission" date="2017-08" db="EMBL/GenBank/DDBJ databases">
        <title>A dynamic microbial community with high functional redundancy inhabits the cold, oxic subseafloor aquifer.</title>
        <authorList>
            <person name="Tully B.J."/>
            <person name="Wheat C.G."/>
            <person name="Glazer B.T."/>
            <person name="Huber J.A."/>
        </authorList>
    </citation>
    <scope>NUCLEOTIDE SEQUENCE [LARGE SCALE GENOMIC DNA]</scope>
</reference>
<evidence type="ECO:0000256" key="5">
    <source>
        <dbReference type="ARBA" id="ARBA00022692"/>
    </source>
</evidence>
<keyword evidence="7 10" id="KW-0472">Membrane</keyword>
<evidence type="ECO:0000256" key="8">
    <source>
        <dbReference type="ARBA" id="ARBA00023170"/>
    </source>
</evidence>
<dbReference type="NCBIfam" id="TIGR01783">
    <property type="entry name" value="TonB-siderophor"/>
    <property type="match status" value="1"/>
</dbReference>
<dbReference type="PANTHER" id="PTHR32552:SF83">
    <property type="entry name" value="BLR3904 PROTEIN"/>
    <property type="match status" value="1"/>
</dbReference>
<dbReference type="Gene3D" id="2.170.130.10">
    <property type="entry name" value="TonB-dependent receptor, plug domain"/>
    <property type="match status" value="1"/>
</dbReference>
<evidence type="ECO:0000313" key="15">
    <source>
        <dbReference type="EMBL" id="PCJ42187.1"/>
    </source>
</evidence>
<feature type="signal peptide" evidence="12">
    <location>
        <begin position="1"/>
        <end position="41"/>
    </location>
</feature>
<evidence type="ECO:0000256" key="6">
    <source>
        <dbReference type="ARBA" id="ARBA00023077"/>
    </source>
</evidence>
<dbReference type="Pfam" id="PF07715">
    <property type="entry name" value="Plug"/>
    <property type="match status" value="1"/>
</dbReference>
<feature type="chain" id="PRO_5013218308" evidence="12">
    <location>
        <begin position="42"/>
        <end position="747"/>
    </location>
</feature>
<gene>
    <name evidence="15" type="ORF">COA71_06250</name>
</gene>
<evidence type="ECO:0000256" key="11">
    <source>
        <dbReference type="RuleBase" id="RU003357"/>
    </source>
</evidence>
<comment type="caution">
    <text evidence="15">The sequence shown here is derived from an EMBL/GenBank/DDBJ whole genome shotgun (WGS) entry which is preliminary data.</text>
</comment>
<evidence type="ECO:0000256" key="12">
    <source>
        <dbReference type="SAM" id="SignalP"/>
    </source>
</evidence>
<evidence type="ECO:0000256" key="7">
    <source>
        <dbReference type="ARBA" id="ARBA00023136"/>
    </source>
</evidence>
<protein>
    <submittedName>
        <fullName evidence="15">TonB-dependent siderophore receptor</fullName>
    </submittedName>
</protein>
<feature type="domain" description="TonB-dependent receptor-like beta-barrel" evidence="13">
    <location>
        <begin position="244"/>
        <end position="717"/>
    </location>
</feature>
<evidence type="ECO:0000256" key="1">
    <source>
        <dbReference type="ARBA" id="ARBA00004571"/>
    </source>
</evidence>
<dbReference type="AlphaFoldDB" id="A0A2A5CE77"/>
<keyword evidence="12" id="KW-0732">Signal</keyword>
<evidence type="ECO:0000256" key="3">
    <source>
        <dbReference type="ARBA" id="ARBA00022448"/>
    </source>
</evidence>
<organism evidence="15 16">
    <name type="scientific">SAR86 cluster bacterium</name>
    <dbReference type="NCBI Taxonomy" id="2030880"/>
    <lineage>
        <taxon>Bacteria</taxon>
        <taxon>Pseudomonadati</taxon>
        <taxon>Pseudomonadota</taxon>
        <taxon>Gammaproteobacteria</taxon>
        <taxon>SAR86 cluster</taxon>
    </lineage>
</organism>
<keyword evidence="8 15" id="KW-0675">Receptor</keyword>
<keyword evidence="5 10" id="KW-0812">Transmembrane</keyword>
<name>A0A2A5CE77_9GAMM</name>
<dbReference type="PANTHER" id="PTHR32552">
    <property type="entry name" value="FERRICHROME IRON RECEPTOR-RELATED"/>
    <property type="match status" value="1"/>
</dbReference>
<dbReference type="PROSITE" id="PS52016">
    <property type="entry name" value="TONB_DEPENDENT_REC_3"/>
    <property type="match status" value="1"/>
</dbReference>
<evidence type="ECO:0000256" key="9">
    <source>
        <dbReference type="ARBA" id="ARBA00023237"/>
    </source>
</evidence>
<dbReference type="SUPFAM" id="SSF56935">
    <property type="entry name" value="Porins"/>
    <property type="match status" value="1"/>
</dbReference>
<keyword evidence="4 10" id="KW-1134">Transmembrane beta strand</keyword>
<dbReference type="InterPro" id="IPR039426">
    <property type="entry name" value="TonB-dep_rcpt-like"/>
</dbReference>
<keyword evidence="3 10" id="KW-0813">Transport</keyword>
<dbReference type="InterPro" id="IPR010105">
    <property type="entry name" value="TonB_sidphr_rcpt"/>
</dbReference>
<dbReference type="GO" id="GO:0038023">
    <property type="term" value="F:signaling receptor activity"/>
    <property type="evidence" value="ECO:0007669"/>
    <property type="project" value="InterPro"/>
</dbReference>
<evidence type="ECO:0000256" key="2">
    <source>
        <dbReference type="ARBA" id="ARBA00009810"/>
    </source>
</evidence>
<dbReference type="InterPro" id="IPR012910">
    <property type="entry name" value="Plug_dom"/>
</dbReference>
<keyword evidence="9 10" id="KW-0998">Cell outer membrane</keyword>
<dbReference type="EMBL" id="NVWI01000003">
    <property type="protein sequence ID" value="PCJ42187.1"/>
    <property type="molecule type" value="Genomic_DNA"/>
</dbReference>
<dbReference type="GO" id="GO:0015891">
    <property type="term" value="P:siderophore transport"/>
    <property type="evidence" value="ECO:0007669"/>
    <property type="project" value="InterPro"/>
</dbReference>
<feature type="domain" description="TonB-dependent receptor plug" evidence="14">
    <location>
        <begin position="73"/>
        <end position="170"/>
    </location>
</feature>
<sequence>MQDFTYRSGVAGANLRNNTKSRLTTAISLLALSAASMTAVAQTELPVSSVGANNEESYLVDRAQSFKYSQPMVETPKTLTIISAAVMRDRGIDNLRDALRSVPGISMAAGEGGTPTGDSMTIRGFSARTDIFADGIRDIAGYSRDTYNTEGIEVAKGPGSSVSGRGSVGGSVNLVKKTALNDNFTDITINTGSESDHRLTLDTNFRVGETSALRLNLLSTDGEVAGRDYVENAMDAVAINFATGIDTASRFSFTAEFQNQDRLPDYGLPWVPVGLPGYESNALAPPPESLFDNFYGNVNRDFEDIEATTFTASYEYDLSETSTLRFQARHATVDRHSLTTAPRFVSSSGVFPDPILIRWDDEKPRDQENNMSVLQVAYITAFDMGGIGHELSIGAEYYDEEEVRWTESANGTDNLINGSANDFLNPQPTLTFTGAYTRTGAVPNTGVGKTSAIYAFDTLTLNEQWEINTGLRLENYENETHASGGRGGPVDVITDDNMLSWNIAAVYKLQDSATIYFGVGKSFNPAGEDLTGGGSQSELDPEESLGYELGTKWELFDNRLLASAAIFRTVKTNARTDDPFDGGTVVTPGSDTGAETLDGEQTVNGLELSAVGQITDRFSVSAGYTHQKGKITKANGADAALEGVKLPRTPENSLSLWMSYNMNAWSFGMGAEYVDERTNGTNAARGIRTAPSYNVFDAMVSWQATDKLSLQFNGDNLSDERYVDLVGGGHFVPGPGRYFSLSGHYSF</sequence>
<dbReference type="InterPro" id="IPR000531">
    <property type="entry name" value="Beta-barrel_TonB"/>
</dbReference>